<feature type="region of interest" description="Disordered" evidence="1">
    <location>
        <begin position="1"/>
        <end position="40"/>
    </location>
</feature>
<dbReference type="AlphaFoldDB" id="A0A0P0X5G8"/>
<reference evidence="2 3" key="3">
    <citation type="journal article" date="2013" name="Rice">
        <title>Improvement of the Oryza sativa Nipponbare reference genome using next generation sequence and optical map data.</title>
        <authorList>
            <person name="Kawahara Y."/>
            <person name="de la Bastide M."/>
            <person name="Hamilton J.P."/>
            <person name="Kanamori H."/>
            <person name="McCombie W.R."/>
            <person name="Ouyang S."/>
            <person name="Schwartz D.C."/>
            <person name="Tanaka T."/>
            <person name="Wu J."/>
            <person name="Zhou S."/>
            <person name="Childs K.L."/>
            <person name="Davidson R.M."/>
            <person name="Lin H."/>
            <person name="Quesada-Ocampo L."/>
            <person name="Vaillancourt B."/>
            <person name="Sakai H."/>
            <person name="Lee S.S."/>
            <person name="Kim J."/>
            <person name="Numa H."/>
            <person name="Itoh T."/>
            <person name="Buell C.R."/>
            <person name="Matsumoto T."/>
        </authorList>
    </citation>
    <scope>NUCLEOTIDE SEQUENCE [LARGE SCALE GENOMIC DNA]</scope>
    <source>
        <strain evidence="3">cv. Nipponbare</strain>
    </source>
</reference>
<evidence type="ECO:0000256" key="1">
    <source>
        <dbReference type="SAM" id="MobiDB-lite"/>
    </source>
</evidence>
<gene>
    <name evidence="2" type="ordered locus">Os07g0438900</name>
    <name evidence="2" type="ORF">OSNPB_070438900</name>
</gene>
<dbReference type="EMBL" id="AP014963">
    <property type="protein sequence ID" value="BAT01259.1"/>
    <property type="molecule type" value="Genomic_DNA"/>
</dbReference>
<organism evidence="2 3">
    <name type="scientific">Oryza sativa subsp. japonica</name>
    <name type="common">Rice</name>
    <dbReference type="NCBI Taxonomy" id="39947"/>
    <lineage>
        <taxon>Eukaryota</taxon>
        <taxon>Viridiplantae</taxon>
        <taxon>Streptophyta</taxon>
        <taxon>Embryophyta</taxon>
        <taxon>Tracheophyta</taxon>
        <taxon>Spermatophyta</taxon>
        <taxon>Magnoliopsida</taxon>
        <taxon>Liliopsida</taxon>
        <taxon>Poales</taxon>
        <taxon>Poaceae</taxon>
        <taxon>BOP clade</taxon>
        <taxon>Oryzoideae</taxon>
        <taxon>Oryzeae</taxon>
        <taxon>Oryzinae</taxon>
        <taxon>Oryza</taxon>
        <taxon>Oryza sativa</taxon>
    </lineage>
</organism>
<reference evidence="3" key="1">
    <citation type="journal article" date="2005" name="Nature">
        <title>The map-based sequence of the rice genome.</title>
        <authorList>
            <consortium name="International rice genome sequencing project (IRGSP)"/>
            <person name="Matsumoto T."/>
            <person name="Wu J."/>
            <person name="Kanamori H."/>
            <person name="Katayose Y."/>
            <person name="Fujisawa M."/>
            <person name="Namiki N."/>
            <person name="Mizuno H."/>
            <person name="Yamamoto K."/>
            <person name="Antonio B.A."/>
            <person name="Baba T."/>
            <person name="Sakata K."/>
            <person name="Nagamura Y."/>
            <person name="Aoki H."/>
            <person name="Arikawa K."/>
            <person name="Arita K."/>
            <person name="Bito T."/>
            <person name="Chiden Y."/>
            <person name="Fujitsuka N."/>
            <person name="Fukunaka R."/>
            <person name="Hamada M."/>
            <person name="Harada C."/>
            <person name="Hayashi A."/>
            <person name="Hijishita S."/>
            <person name="Honda M."/>
            <person name="Hosokawa S."/>
            <person name="Ichikawa Y."/>
            <person name="Idonuma A."/>
            <person name="Iijima M."/>
            <person name="Ikeda M."/>
            <person name="Ikeno M."/>
            <person name="Ito K."/>
            <person name="Ito S."/>
            <person name="Ito T."/>
            <person name="Ito Y."/>
            <person name="Ito Y."/>
            <person name="Iwabuchi A."/>
            <person name="Kamiya K."/>
            <person name="Karasawa W."/>
            <person name="Kurita K."/>
            <person name="Katagiri S."/>
            <person name="Kikuta A."/>
            <person name="Kobayashi H."/>
            <person name="Kobayashi N."/>
            <person name="Machita K."/>
            <person name="Maehara T."/>
            <person name="Masukawa M."/>
            <person name="Mizubayashi T."/>
            <person name="Mukai Y."/>
            <person name="Nagasaki H."/>
            <person name="Nagata Y."/>
            <person name="Naito S."/>
            <person name="Nakashima M."/>
            <person name="Nakama Y."/>
            <person name="Nakamichi Y."/>
            <person name="Nakamura M."/>
            <person name="Meguro A."/>
            <person name="Negishi M."/>
            <person name="Ohta I."/>
            <person name="Ohta T."/>
            <person name="Okamoto M."/>
            <person name="Ono N."/>
            <person name="Saji S."/>
            <person name="Sakaguchi M."/>
            <person name="Sakai K."/>
            <person name="Shibata M."/>
            <person name="Shimokawa T."/>
            <person name="Song J."/>
            <person name="Takazaki Y."/>
            <person name="Terasawa K."/>
            <person name="Tsugane M."/>
            <person name="Tsuji K."/>
            <person name="Ueda S."/>
            <person name="Waki K."/>
            <person name="Yamagata H."/>
            <person name="Yamamoto M."/>
            <person name="Yamamoto S."/>
            <person name="Yamane H."/>
            <person name="Yoshiki S."/>
            <person name="Yoshihara R."/>
            <person name="Yukawa K."/>
            <person name="Zhong H."/>
            <person name="Yano M."/>
            <person name="Yuan Q."/>
            <person name="Ouyang S."/>
            <person name="Liu J."/>
            <person name="Jones K.M."/>
            <person name="Gansberger K."/>
            <person name="Moffat K."/>
            <person name="Hill J."/>
            <person name="Bera J."/>
            <person name="Fadrosh D."/>
            <person name="Jin S."/>
            <person name="Johri S."/>
            <person name="Kim M."/>
            <person name="Overton L."/>
            <person name="Reardon M."/>
            <person name="Tsitrin T."/>
            <person name="Vuong H."/>
            <person name="Weaver B."/>
            <person name="Ciecko A."/>
            <person name="Tallon L."/>
            <person name="Jackson J."/>
            <person name="Pai G."/>
            <person name="Aken S.V."/>
            <person name="Utterback T."/>
            <person name="Reidmuller S."/>
            <person name="Feldblyum T."/>
            <person name="Hsiao J."/>
            <person name="Zismann V."/>
            <person name="Iobst S."/>
            <person name="de Vazeille A.R."/>
            <person name="Buell C.R."/>
            <person name="Ying K."/>
            <person name="Li Y."/>
            <person name="Lu T."/>
            <person name="Huang Y."/>
            <person name="Zhao Q."/>
            <person name="Feng Q."/>
            <person name="Zhang L."/>
            <person name="Zhu J."/>
            <person name="Weng Q."/>
            <person name="Mu J."/>
            <person name="Lu Y."/>
            <person name="Fan D."/>
            <person name="Liu Y."/>
            <person name="Guan J."/>
            <person name="Zhang Y."/>
            <person name="Yu S."/>
            <person name="Liu X."/>
            <person name="Zhang Y."/>
            <person name="Hong G."/>
            <person name="Han B."/>
            <person name="Choisne N."/>
            <person name="Demange N."/>
            <person name="Orjeda G."/>
            <person name="Samain S."/>
            <person name="Cattolico L."/>
            <person name="Pelletier E."/>
            <person name="Couloux A."/>
            <person name="Segurens B."/>
            <person name="Wincker P."/>
            <person name="D'Hont A."/>
            <person name="Scarpelli C."/>
            <person name="Weissenbach J."/>
            <person name="Salanoubat M."/>
            <person name="Quetier F."/>
            <person name="Yu Y."/>
            <person name="Kim H.R."/>
            <person name="Rambo T."/>
            <person name="Currie J."/>
            <person name="Collura K."/>
            <person name="Luo M."/>
            <person name="Yang T."/>
            <person name="Ammiraju J.S.S."/>
            <person name="Engler F."/>
            <person name="Soderlund C."/>
            <person name="Wing R.A."/>
            <person name="Palmer L.E."/>
            <person name="de la Bastide M."/>
            <person name="Spiegel L."/>
            <person name="Nascimento L."/>
            <person name="Zutavern T."/>
            <person name="O'Shaughnessy A."/>
            <person name="Dike S."/>
            <person name="Dedhia N."/>
            <person name="Preston R."/>
            <person name="Balija V."/>
            <person name="McCombie W.R."/>
            <person name="Chow T."/>
            <person name="Chen H."/>
            <person name="Chung M."/>
            <person name="Chen C."/>
            <person name="Shaw J."/>
            <person name="Wu H."/>
            <person name="Hsiao K."/>
            <person name="Chao Y."/>
            <person name="Chu M."/>
            <person name="Cheng C."/>
            <person name="Hour A."/>
            <person name="Lee P."/>
            <person name="Lin S."/>
            <person name="Lin Y."/>
            <person name="Liou J."/>
            <person name="Liu S."/>
            <person name="Hsing Y."/>
            <person name="Raghuvanshi S."/>
            <person name="Mohanty A."/>
            <person name="Bharti A.K."/>
            <person name="Gaur A."/>
            <person name="Gupta V."/>
            <person name="Kumar D."/>
            <person name="Ravi V."/>
            <person name="Vij S."/>
            <person name="Kapur A."/>
            <person name="Khurana P."/>
            <person name="Khurana P."/>
            <person name="Khurana J.P."/>
            <person name="Tyagi A.K."/>
            <person name="Gaikwad K."/>
            <person name="Singh A."/>
            <person name="Dalal V."/>
            <person name="Srivastava S."/>
            <person name="Dixit A."/>
            <person name="Pal A.K."/>
            <person name="Ghazi I.A."/>
            <person name="Yadav M."/>
            <person name="Pandit A."/>
            <person name="Bhargava A."/>
            <person name="Sureshbabu K."/>
            <person name="Batra K."/>
            <person name="Sharma T.R."/>
            <person name="Mohapatra T."/>
            <person name="Singh N.K."/>
            <person name="Messing J."/>
            <person name="Nelson A.B."/>
            <person name="Fuks G."/>
            <person name="Kavchok S."/>
            <person name="Keizer G."/>
            <person name="Linton E."/>
            <person name="Llaca V."/>
            <person name="Song R."/>
            <person name="Tanyolac B."/>
            <person name="Young S."/>
            <person name="Ho-Il K."/>
            <person name="Hahn J.H."/>
            <person name="Sangsakoo G."/>
            <person name="Vanavichit A."/>
            <person name="de Mattos Luiz.A.T."/>
            <person name="Zimmer P.D."/>
            <person name="Malone G."/>
            <person name="Dellagostin O."/>
            <person name="de Oliveira A.C."/>
            <person name="Bevan M."/>
            <person name="Bancroft I."/>
            <person name="Minx P."/>
            <person name="Cordum H."/>
            <person name="Wilson R."/>
            <person name="Cheng Z."/>
            <person name="Jin W."/>
            <person name="Jiang J."/>
            <person name="Leong S.A."/>
            <person name="Iwama H."/>
            <person name="Gojobori T."/>
            <person name="Itoh T."/>
            <person name="Niimura Y."/>
            <person name="Fujii Y."/>
            <person name="Habara T."/>
            <person name="Sakai H."/>
            <person name="Sato Y."/>
            <person name="Wilson G."/>
            <person name="Kumar K."/>
            <person name="McCouch S."/>
            <person name="Juretic N."/>
            <person name="Hoen D."/>
            <person name="Wright S."/>
            <person name="Bruskiewich R."/>
            <person name="Bureau T."/>
            <person name="Miyao A."/>
            <person name="Hirochika H."/>
            <person name="Nishikawa T."/>
            <person name="Kadowaki K."/>
            <person name="Sugiura M."/>
            <person name="Burr B."/>
            <person name="Sasaki T."/>
        </authorList>
    </citation>
    <scope>NUCLEOTIDE SEQUENCE [LARGE SCALE GENOMIC DNA]</scope>
    <source>
        <strain evidence="3">cv. Nipponbare</strain>
    </source>
</reference>
<feature type="compositionally biased region" description="Basic and acidic residues" evidence="1">
    <location>
        <begin position="21"/>
        <end position="30"/>
    </location>
</feature>
<proteinExistence type="predicted"/>
<dbReference type="PaxDb" id="39947-A0A0P0X5G8"/>
<name>A0A0P0X5G8_ORYSJ</name>
<protein>
    <submittedName>
        <fullName evidence="2">Os07g0438900 protein</fullName>
    </submittedName>
</protein>
<dbReference type="Proteomes" id="UP000059680">
    <property type="component" value="Chromosome 7"/>
</dbReference>
<sequence length="127" mass="13420">MGAAGIENQHQIQPRKRKASPGREEEKDAPPLEWNSSSIPGCHGAPTLRWAAAPARVASTLPFALALAPSCCAAAKHPRPAASLNSSPTLASEWIVMLLATARSEGGSFSVGAATYWERGKEMEEGR</sequence>
<reference evidence="2 3" key="2">
    <citation type="journal article" date="2013" name="Plant Cell Physiol.">
        <title>Rice Annotation Project Database (RAP-DB): an integrative and interactive database for rice genomics.</title>
        <authorList>
            <person name="Sakai H."/>
            <person name="Lee S.S."/>
            <person name="Tanaka T."/>
            <person name="Numa H."/>
            <person name="Kim J."/>
            <person name="Kawahara Y."/>
            <person name="Wakimoto H."/>
            <person name="Yang C.C."/>
            <person name="Iwamoto M."/>
            <person name="Abe T."/>
            <person name="Yamada Y."/>
            <person name="Muto A."/>
            <person name="Inokuchi H."/>
            <person name="Ikemura T."/>
            <person name="Matsumoto T."/>
            <person name="Sasaki T."/>
            <person name="Itoh T."/>
        </authorList>
    </citation>
    <scope>NUCLEOTIDE SEQUENCE [LARGE SCALE GENOMIC DNA]</scope>
    <source>
        <strain evidence="3">cv. Nipponbare</strain>
    </source>
</reference>
<keyword evidence="3" id="KW-1185">Reference proteome</keyword>
<evidence type="ECO:0000313" key="3">
    <source>
        <dbReference type="Proteomes" id="UP000059680"/>
    </source>
</evidence>
<dbReference type="InParanoid" id="A0A0P0X5G8"/>
<evidence type="ECO:0000313" key="2">
    <source>
        <dbReference type="EMBL" id="BAT01259.1"/>
    </source>
</evidence>
<accession>A0A0P0X5G8</accession>